<sequence length="98" mass="10914">MILQQQLQSTISVSQVPSSQSCVSSMQISTDQTINTQTTPNINSAPASQSQNNAKRRITSDGMKPCATHPKSKIAEQRMKESYERFDNKKIDPRESLT</sequence>
<name>A0A818I273_9BILA</name>
<feature type="compositionally biased region" description="Polar residues" evidence="1">
    <location>
        <begin position="44"/>
        <end position="53"/>
    </location>
</feature>
<evidence type="ECO:0000256" key="1">
    <source>
        <dbReference type="SAM" id="MobiDB-lite"/>
    </source>
</evidence>
<feature type="region of interest" description="Disordered" evidence="1">
    <location>
        <begin position="34"/>
        <end position="98"/>
    </location>
</feature>
<feature type="region of interest" description="Disordered" evidence="1">
    <location>
        <begin position="1"/>
        <end position="20"/>
    </location>
</feature>
<dbReference type="AlphaFoldDB" id="A0A818I273"/>
<evidence type="ECO:0000313" key="2">
    <source>
        <dbReference type="EMBL" id="CAF3518597.1"/>
    </source>
</evidence>
<reference evidence="2" key="1">
    <citation type="submission" date="2021-02" db="EMBL/GenBank/DDBJ databases">
        <authorList>
            <person name="Nowell W R."/>
        </authorList>
    </citation>
    <scope>NUCLEOTIDE SEQUENCE</scope>
</reference>
<gene>
    <name evidence="2" type="ORF">KIK155_LOCUS16783</name>
</gene>
<feature type="compositionally biased region" description="Low complexity" evidence="1">
    <location>
        <begin position="8"/>
        <end position="20"/>
    </location>
</feature>
<protein>
    <submittedName>
        <fullName evidence="2">Uncharacterized protein</fullName>
    </submittedName>
</protein>
<accession>A0A818I273</accession>
<feature type="compositionally biased region" description="Basic and acidic residues" evidence="1">
    <location>
        <begin position="73"/>
        <end position="98"/>
    </location>
</feature>
<organism evidence="2 3">
    <name type="scientific">Rotaria socialis</name>
    <dbReference type="NCBI Taxonomy" id="392032"/>
    <lineage>
        <taxon>Eukaryota</taxon>
        <taxon>Metazoa</taxon>
        <taxon>Spiralia</taxon>
        <taxon>Gnathifera</taxon>
        <taxon>Rotifera</taxon>
        <taxon>Eurotatoria</taxon>
        <taxon>Bdelloidea</taxon>
        <taxon>Philodinida</taxon>
        <taxon>Philodinidae</taxon>
        <taxon>Rotaria</taxon>
    </lineage>
</organism>
<feature type="compositionally biased region" description="Low complexity" evidence="1">
    <location>
        <begin position="34"/>
        <end position="43"/>
    </location>
</feature>
<comment type="caution">
    <text evidence="2">The sequence shown here is derived from an EMBL/GenBank/DDBJ whole genome shotgun (WGS) entry which is preliminary data.</text>
</comment>
<proteinExistence type="predicted"/>
<evidence type="ECO:0000313" key="3">
    <source>
        <dbReference type="Proteomes" id="UP000663865"/>
    </source>
</evidence>
<dbReference type="Proteomes" id="UP000663865">
    <property type="component" value="Unassembled WGS sequence"/>
</dbReference>
<dbReference type="EMBL" id="CAJNYV010002968">
    <property type="protein sequence ID" value="CAF3518597.1"/>
    <property type="molecule type" value="Genomic_DNA"/>
</dbReference>